<dbReference type="Proteomes" id="UP000002051">
    <property type="component" value="Chromosome 4"/>
</dbReference>
<reference evidence="2 4" key="1">
    <citation type="journal article" date="2011" name="Nature">
        <title>The Medicago genome provides insight into the evolution of rhizobial symbioses.</title>
        <authorList>
            <person name="Young N.D."/>
            <person name="Debelle F."/>
            <person name="Oldroyd G.E."/>
            <person name="Geurts R."/>
            <person name="Cannon S.B."/>
            <person name="Udvardi M.K."/>
            <person name="Benedito V.A."/>
            <person name="Mayer K.F."/>
            <person name="Gouzy J."/>
            <person name="Schoof H."/>
            <person name="Van de Peer Y."/>
            <person name="Proost S."/>
            <person name="Cook D.R."/>
            <person name="Meyers B.C."/>
            <person name="Spannagl M."/>
            <person name="Cheung F."/>
            <person name="De Mita S."/>
            <person name="Krishnakumar V."/>
            <person name="Gundlach H."/>
            <person name="Zhou S."/>
            <person name="Mudge J."/>
            <person name="Bharti A.K."/>
            <person name="Murray J.D."/>
            <person name="Naoumkina M.A."/>
            <person name="Rosen B."/>
            <person name="Silverstein K.A."/>
            <person name="Tang H."/>
            <person name="Rombauts S."/>
            <person name="Zhao P.X."/>
            <person name="Zhou P."/>
            <person name="Barbe V."/>
            <person name="Bardou P."/>
            <person name="Bechner M."/>
            <person name="Bellec A."/>
            <person name="Berger A."/>
            <person name="Berges H."/>
            <person name="Bidwell S."/>
            <person name="Bisseling T."/>
            <person name="Choisne N."/>
            <person name="Couloux A."/>
            <person name="Denny R."/>
            <person name="Deshpande S."/>
            <person name="Dai X."/>
            <person name="Doyle J.J."/>
            <person name="Dudez A.M."/>
            <person name="Farmer A.D."/>
            <person name="Fouteau S."/>
            <person name="Franken C."/>
            <person name="Gibelin C."/>
            <person name="Gish J."/>
            <person name="Goldstein S."/>
            <person name="Gonzalez A.J."/>
            <person name="Green P.J."/>
            <person name="Hallab A."/>
            <person name="Hartog M."/>
            <person name="Hua A."/>
            <person name="Humphray S.J."/>
            <person name="Jeong D.H."/>
            <person name="Jing Y."/>
            <person name="Jocker A."/>
            <person name="Kenton S.M."/>
            <person name="Kim D.J."/>
            <person name="Klee K."/>
            <person name="Lai H."/>
            <person name="Lang C."/>
            <person name="Lin S."/>
            <person name="Macmil S.L."/>
            <person name="Magdelenat G."/>
            <person name="Matthews L."/>
            <person name="McCorrison J."/>
            <person name="Monaghan E.L."/>
            <person name="Mun J.H."/>
            <person name="Najar F.Z."/>
            <person name="Nicholson C."/>
            <person name="Noirot C."/>
            <person name="O'Bleness M."/>
            <person name="Paule C.R."/>
            <person name="Poulain J."/>
            <person name="Prion F."/>
            <person name="Qin B."/>
            <person name="Qu C."/>
            <person name="Retzel E.F."/>
            <person name="Riddle C."/>
            <person name="Sallet E."/>
            <person name="Samain S."/>
            <person name="Samson N."/>
            <person name="Sanders I."/>
            <person name="Saurat O."/>
            <person name="Scarpelli C."/>
            <person name="Schiex T."/>
            <person name="Segurens B."/>
            <person name="Severin A.J."/>
            <person name="Sherrier D.J."/>
            <person name="Shi R."/>
            <person name="Sims S."/>
            <person name="Singer S.R."/>
            <person name="Sinharoy S."/>
            <person name="Sterck L."/>
            <person name="Viollet A."/>
            <person name="Wang B.B."/>
            <person name="Wang K."/>
            <person name="Wang M."/>
            <person name="Wang X."/>
            <person name="Warfsmann J."/>
            <person name="Weissenbach J."/>
            <person name="White D.D."/>
            <person name="White J.D."/>
            <person name="Wiley G.B."/>
            <person name="Wincker P."/>
            <person name="Xing Y."/>
            <person name="Yang L."/>
            <person name="Yao Z."/>
            <person name="Ying F."/>
            <person name="Zhai J."/>
            <person name="Zhou L."/>
            <person name="Zuber A."/>
            <person name="Denarie J."/>
            <person name="Dixon R.A."/>
            <person name="May G.D."/>
            <person name="Schwartz D.C."/>
            <person name="Rogers J."/>
            <person name="Quetier F."/>
            <person name="Town C.D."/>
            <person name="Roe B.A."/>
        </authorList>
    </citation>
    <scope>NUCLEOTIDE SEQUENCE [LARGE SCALE GENOMIC DNA]</scope>
    <source>
        <strain evidence="2">A17</strain>
        <strain evidence="3 4">cv. Jemalong A17</strain>
    </source>
</reference>
<evidence type="ECO:0000313" key="2">
    <source>
        <dbReference type="EMBL" id="AES88773.2"/>
    </source>
</evidence>
<dbReference type="eggNOG" id="KOG2440">
    <property type="taxonomic scope" value="Eukaryota"/>
</dbReference>
<dbReference type="GO" id="GO:0003824">
    <property type="term" value="F:catalytic activity"/>
    <property type="evidence" value="ECO:0007669"/>
    <property type="project" value="UniProtKB-KW"/>
</dbReference>
<name>G7JSM8_MEDTR</name>
<organism evidence="2 4">
    <name type="scientific">Medicago truncatula</name>
    <name type="common">Barrel medic</name>
    <name type="synonym">Medicago tribuloides</name>
    <dbReference type="NCBI Taxonomy" id="3880"/>
    <lineage>
        <taxon>Eukaryota</taxon>
        <taxon>Viridiplantae</taxon>
        <taxon>Streptophyta</taxon>
        <taxon>Embryophyta</taxon>
        <taxon>Tracheophyta</taxon>
        <taxon>Spermatophyta</taxon>
        <taxon>Magnoliopsida</taxon>
        <taxon>eudicotyledons</taxon>
        <taxon>Gunneridae</taxon>
        <taxon>Pentapetalae</taxon>
        <taxon>rosids</taxon>
        <taxon>fabids</taxon>
        <taxon>Fabales</taxon>
        <taxon>Fabaceae</taxon>
        <taxon>Papilionoideae</taxon>
        <taxon>50 kb inversion clade</taxon>
        <taxon>NPAAA clade</taxon>
        <taxon>Hologalegina</taxon>
        <taxon>IRL clade</taxon>
        <taxon>Trifolieae</taxon>
        <taxon>Medicago</taxon>
    </lineage>
</organism>
<evidence type="ECO:0000313" key="3">
    <source>
        <dbReference type="EnsemblPlants" id="AES88773"/>
    </source>
</evidence>
<proteinExistence type="predicted"/>
<protein>
    <submittedName>
        <fullName evidence="2">Phosphofructokinase, putative</fullName>
    </submittedName>
</protein>
<dbReference type="EMBL" id="CM001220">
    <property type="protein sequence ID" value="AES88773.2"/>
    <property type="molecule type" value="Genomic_DNA"/>
</dbReference>
<gene>
    <name evidence="2" type="ordered locus">MTR_4g062050</name>
</gene>
<dbReference type="AlphaFoldDB" id="G7JSM8"/>
<evidence type="ECO:0000256" key="1">
    <source>
        <dbReference type="ARBA" id="ARBA00022533"/>
    </source>
</evidence>
<keyword evidence="1" id="KW-0021">Allosteric enzyme</keyword>
<dbReference type="PANTHER" id="PTHR45770">
    <property type="entry name" value="ATP-DEPENDENT 6-PHOSPHOFRUCTOKINASE 1"/>
    <property type="match status" value="1"/>
</dbReference>
<accession>G7JSM8</accession>
<keyword evidence="4" id="KW-1185">Reference proteome</keyword>
<dbReference type="EnsemblPlants" id="AES88773">
    <property type="protein sequence ID" value="AES88773"/>
    <property type="gene ID" value="MTR_4g062050"/>
</dbReference>
<evidence type="ECO:0000313" key="4">
    <source>
        <dbReference type="Proteomes" id="UP000002051"/>
    </source>
</evidence>
<reference evidence="3" key="3">
    <citation type="submission" date="2015-04" db="UniProtKB">
        <authorList>
            <consortium name="EnsemblPlants"/>
        </authorList>
    </citation>
    <scope>IDENTIFICATION</scope>
    <source>
        <strain evidence="3">cv. Jemalong A17</strain>
    </source>
</reference>
<dbReference type="PaxDb" id="3880-AES88773"/>
<dbReference type="STRING" id="3880.G7JSM8"/>
<sequence length="182" mass="20831">MEMWTLGLQDHFTKVKELAITFKYIDPTYIIRVVPSNASGGVYYTLLTVSVVHGAMAGYIGHQLYKSSCQQKTNLYTLYITLQLFMILSVKDRKLNWTKLIIYNVFGLSTYGLIQTEHECNRTKRGGQLGSFVNLVDAMAYKIVLQFYLKLFYLIVESEPMNTANVILDQQLSHSYMGSIVE</sequence>
<dbReference type="HOGENOM" id="CLU_1484133_0_0_1"/>
<reference evidence="2 4" key="2">
    <citation type="journal article" date="2014" name="BMC Genomics">
        <title>An improved genome release (version Mt4.0) for the model legume Medicago truncatula.</title>
        <authorList>
            <person name="Tang H."/>
            <person name="Krishnakumar V."/>
            <person name="Bidwell S."/>
            <person name="Rosen B."/>
            <person name="Chan A."/>
            <person name="Zhou S."/>
            <person name="Gentzbittel L."/>
            <person name="Childs K.L."/>
            <person name="Yandell M."/>
            <person name="Gundlach H."/>
            <person name="Mayer K.F."/>
            <person name="Schwartz D.C."/>
            <person name="Town C.D."/>
        </authorList>
    </citation>
    <scope>GENOME REANNOTATION</scope>
    <source>
        <strain evidence="2">A17</strain>
        <strain evidence="3 4">cv. Jemalong A17</strain>
    </source>
</reference>
<accession>A0A0C3WXQ5</accession>
<dbReference type="InterPro" id="IPR050929">
    <property type="entry name" value="PFKA"/>
</dbReference>